<proteinExistence type="predicted"/>
<name>A0A6G1HS89_9PEZI</name>
<keyword evidence="1" id="KW-0472">Membrane</keyword>
<dbReference type="Proteomes" id="UP000799640">
    <property type="component" value="Unassembled WGS sequence"/>
</dbReference>
<reference evidence="2" key="1">
    <citation type="journal article" date="2020" name="Stud. Mycol.">
        <title>101 Dothideomycetes genomes: a test case for predicting lifestyles and emergence of pathogens.</title>
        <authorList>
            <person name="Haridas S."/>
            <person name="Albert R."/>
            <person name="Binder M."/>
            <person name="Bloem J."/>
            <person name="Labutti K."/>
            <person name="Salamov A."/>
            <person name="Andreopoulos B."/>
            <person name="Baker S."/>
            <person name="Barry K."/>
            <person name="Bills G."/>
            <person name="Bluhm B."/>
            <person name="Cannon C."/>
            <person name="Castanera R."/>
            <person name="Culley D."/>
            <person name="Daum C."/>
            <person name="Ezra D."/>
            <person name="Gonzalez J."/>
            <person name="Henrissat B."/>
            <person name="Kuo A."/>
            <person name="Liang C."/>
            <person name="Lipzen A."/>
            <person name="Lutzoni F."/>
            <person name="Magnuson J."/>
            <person name="Mondo S."/>
            <person name="Nolan M."/>
            <person name="Ohm R."/>
            <person name="Pangilinan J."/>
            <person name="Park H.-J."/>
            <person name="Ramirez L."/>
            <person name="Alfaro M."/>
            <person name="Sun H."/>
            <person name="Tritt A."/>
            <person name="Yoshinaga Y."/>
            <person name="Zwiers L.-H."/>
            <person name="Turgeon B."/>
            <person name="Goodwin S."/>
            <person name="Spatafora J."/>
            <person name="Crous P."/>
            <person name="Grigoriev I."/>
        </authorList>
    </citation>
    <scope>NUCLEOTIDE SEQUENCE</scope>
    <source>
        <strain evidence="2">CBS 262.69</strain>
    </source>
</reference>
<dbReference type="EMBL" id="ML996699">
    <property type="protein sequence ID" value="KAF2398923.1"/>
    <property type="molecule type" value="Genomic_DNA"/>
</dbReference>
<organism evidence="2 3">
    <name type="scientific">Trichodelitschia bisporula</name>
    <dbReference type="NCBI Taxonomy" id="703511"/>
    <lineage>
        <taxon>Eukaryota</taxon>
        <taxon>Fungi</taxon>
        <taxon>Dikarya</taxon>
        <taxon>Ascomycota</taxon>
        <taxon>Pezizomycotina</taxon>
        <taxon>Dothideomycetes</taxon>
        <taxon>Dothideomycetes incertae sedis</taxon>
        <taxon>Phaeotrichales</taxon>
        <taxon>Phaeotrichaceae</taxon>
        <taxon>Trichodelitschia</taxon>
    </lineage>
</organism>
<protein>
    <submittedName>
        <fullName evidence="2">Uncharacterized protein</fullName>
    </submittedName>
</protein>
<gene>
    <name evidence="2" type="ORF">EJ06DRAFT_95210</name>
</gene>
<keyword evidence="1" id="KW-0812">Transmembrane</keyword>
<feature type="transmembrane region" description="Helical" evidence="1">
    <location>
        <begin position="48"/>
        <end position="70"/>
    </location>
</feature>
<dbReference type="AlphaFoldDB" id="A0A6G1HS89"/>
<keyword evidence="3" id="KW-1185">Reference proteome</keyword>
<sequence length="89" mass="10042">MATSRSALRPNWRGWAERQRQPFPLRHLLLPTLSQLHHPPSQSPHLHLIGSFICFISFSSPLTAVTCLVLHAAPGLRWQAYWPVPATLA</sequence>
<accession>A0A6G1HS89</accession>
<evidence type="ECO:0000256" key="1">
    <source>
        <dbReference type="SAM" id="Phobius"/>
    </source>
</evidence>
<evidence type="ECO:0000313" key="2">
    <source>
        <dbReference type="EMBL" id="KAF2398923.1"/>
    </source>
</evidence>
<keyword evidence="1" id="KW-1133">Transmembrane helix</keyword>
<evidence type="ECO:0000313" key="3">
    <source>
        <dbReference type="Proteomes" id="UP000799640"/>
    </source>
</evidence>